<keyword evidence="1" id="KW-0812">Transmembrane</keyword>
<organism evidence="2 3">
    <name type="scientific">Kurthia populi</name>
    <dbReference type="NCBI Taxonomy" id="1562132"/>
    <lineage>
        <taxon>Bacteria</taxon>
        <taxon>Bacillati</taxon>
        <taxon>Bacillota</taxon>
        <taxon>Bacilli</taxon>
        <taxon>Bacillales</taxon>
        <taxon>Caryophanaceae</taxon>
        <taxon>Kurthia</taxon>
    </lineage>
</organism>
<keyword evidence="1" id="KW-0472">Membrane</keyword>
<dbReference type="RefSeq" id="WP_380148345.1">
    <property type="nucleotide sequence ID" value="NZ_JBHUOR010000126.1"/>
</dbReference>
<evidence type="ECO:0008006" key="4">
    <source>
        <dbReference type="Google" id="ProtNLM"/>
    </source>
</evidence>
<evidence type="ECO:0000256" key="1">
    <source>
        <dbReference type="SAM" id="Phobius"/>
    </source>
</evidence>
<dbReference type="EMBL" id="JBHUOR010000126">
    <property type="protein sequence ID" value="MFD2869743.1"/>
    <property type="molecule type" value="Genomic_DNA"/>
</dbReference>
<evidence type="ECO:0000313" key="2">
    <source>
        <dbReference type="EMBL" id="MFD2869743.1"/>
    </source>
</evidence>
<feature type="transmembrane region" description="Helical" evidence="1">
    <location>
        <begin position="55"/>
        <end position="73"/>
    </location>
</feature>
<comment type="caution">
    <text evidence="2">The sequence shown here is derived from an EMBL/GenBank/DDBJ whole genome shotgun (WGS) entry which is preliminary data.</text>
</comment>
<evidence type="ECO:0000313" key="3">
    <source>
        <dbReference type="Proteomes" id="UP001597568"/>
    </source>
</evidence>
<gene>
    <name evidence="2" type="ORF">ACFSY7_14715</name>
</gene>
<feature type="transmembrane region" description="Helical" evidence="1">
    <location>
        <begin position="85"/>
        <end position="102"/>
    </location>
</feature>
<proteinExistence type="predicted"/>
<accession>A0ABW5Y344</accession>
<dbReference type="Proteomes" id="UP001597568">
    <property type="component" value="Unassembled WGS sequence"/>
</dbReference>
<name>A0ABW5Y344_9BACL</name>
<sequence>MTSNNSIKDELDRILHKIAAQEDLEKEFEKGSFYKWEELRRNWFRNSEKYLKVKNILFLAQTLLGIVPAILTIFVDEINNKGVELSIWIAYAIIVILINYLYKNFPDEYEKALKDLKLIKLVSMSEKLASQLALLNLTTNKRFNEDDENRINQISSRVKDFDAMDEEVQRIIMKCAQKNYRAHEVRATSLVFKYEDIYLTNEEKISLNKITHEICDVAQILFGGKGYTAKLYLRVVKDIPTHTDNQQQTEILTAFSRFPAKDTFGTSWIKSRGKGAKVWDCIEKGESNIYSFQEENLYYKSILSVCLPGQIGVLNIQSENENNFEDIDVEINSKVISLYATELIEKTLELD</sequence>
<reference evidence="3" key="1">
    <citation type="journal article" date="2019" name="Int. J. Syst. Evol. Microbiol.">
        <title>The Global Catalogue of Microorganisms (GCM) 10K type strain sequencing project: providing services to taxonomists for standard genome sequencing and annotation.</title>
        <authorList>
            <consortium name="The Broad Institute Genomics Platform"/>
            <consortium name="The Broad Institute Genome Sequencing Center for Infectious Disease"/>
            <person name="Wu L."/>
            <person name="Ma J."/>
        </authorList>
    </citation>
    <scope>NUCLEOTIDE SEQUENCE [LARGE SCALE GENOMIC DNA]</scope>
    <source>
        <strain evidence="3">KCTC 33522</strain>
    </source>
</reference>
<keyword evidence="3" id="KW-1185">Reference proteome</keyword>
<protein>
    <recommendedName>
        <fullName evidence="4">SMODS and SLOG-associating 2TM effector domain-containing protein</fullName>
    </recommendedName>
</protein>
<keyword evidence="1" id="KW-1133">Transmembrane helix</keyword>